<dbReference type="InterPro" id="IPR036397">
    <property type="entry name" value="RNaseH_sf"/>
</dbReference>
<comment type="caution">
    <text evidence="20">The sequence shown here is derived from an EMBL/GenBank/DDBJ whole genome shotgun (WGS) entry which is preliminary data.</text>
</comment>
<evidence type="ECO:0000256" key="10">
    <source>
        <dbReference type="ARBA" id="ARBA00022908"/>
    </source>
</evidence>
<reference evidence="20 21" key="1">
    <citation type="submission" date="2016-06" db="EMBL/GenBank/DDBJ databases">
        <title>Evolution of pathogenesis and genome organization in the Tremellales.</title>
        <authorList>
            <person name="Cuomo C."/>
            <person name="Litvintseva A."/>
            <person name="Heitman J."/>
            <person name="Chen Y."/>
            <person name="Sun S."/>
            <person name="Springer D."/>
            <person name="Dromer F."/>
            <person name="Young S."/>
            <person name="Zeng Q."/>
            <person name="Chapman S."/>
            <person name="Gujja S."/>
            <person name="Saif S."/>
            <person name="Birren B."/>
        </authorList>
    </citation>
    <scope>NUCLEOTIDE SEQUENCE [LARGE SCALE GENOMIC DNA]</scope>
    <source>
        <strain evidence="20 21">ATCC 28783</strain>
    </source>
</reference>
<dbReference type="InterPro" id="IPR012337">
    <property type="entry name" value="RNaseH-like_sf"/>
</dbReference>
<dbReference type="SUPFAM" id="SSF53098">
    <property type="entry name" value="Ribonuclease H-like"/>
    <property type="match status" value="1"/>
</dbReference>
<dbReference type="EMBL" id="SDIL01000005">
    <property type="protein sequence ID" value="RXK41857.1"/>
    <property type="molecule type" value="Genomic_DNA"/>
</dbReference>
<accession>A0A4V1M4X2</accession>
<keyword evidence="13" id="KW-0233">DNA recombination</keyword>
<keyword evidence="11" id="KW-0695">RNA-directed DNA polymerase</keyword>
<evidence type="ECO:0000256" key="12">
    <source>
        <dbReference type="ARBA" id="ARBA00022932"/>
    </source>
</evidence>
<name>A0A4V1M4X2_TREME</name>
<dbReference type="Pfam" id="PF00098">
    <property type="entry name" value="zf-CCHC"/>
    <property type="match status" value="1"/>
</dbReference>
<evidence type="ECO:0000256" key="17">
    <source>
        <dbReference type="SAM" id="MobiDB-lite"/>
    </source>
</evidence>
<evidence type="ECO:0008006" key="22">
    <source>
        <dbReference type="Google" id="ProtNLM"/>
    </source>
</evidence>
<dbReference type="VEuPathDB" id="FungiDB:TREMEDRAFT_65124"/>
<dbReference type="PROSITE" id="PS50158">
    <property type="entry name" value="ZF_CCHC"/>
    <property type="match status" value="1"/>
</dbReference>
<dbReference type="SUPFAM" id="SSF57756">
    <property type="entry name" value="Retrovirus zinc finger-like domains"/>
    <property type="match status" value="1"/>
</dbReference>
<keyword evidence="3" id="KW-0548">Nucleotidyltransferase</keyword>
<keyword evidence="1" id="KW-0815">Transposition</keyword>
<evidence type="ECO:0000259" key="19">
    <source>
        <dbReference type="PROSITE" id="PS50994"/>
    </source>
</evidence>
<dbReference type="InterPro" id="IPR001878">
    <property type="entry name" value="Znf_CCHC"/>
</dbReference>
<feature type="compositionally biased region" description="Basic and acidic residues" evidence="17">
    <location>
        <begin position="146"/>
        <end position="155"/>
    </location>
</feature>
<keyword evidence="10" id="KW-0229">DNA integration</keyword>
<dbReference type="OrthoDB" id="2847449at2759"/>
<dbReference type="GO" id="GO:0003887">
    <property type="term" value="F:DNA-directed DNA polymerase activity"/>
    <property type="evidence" value="ECO:0007669"/>
    <property type="project" value="UniProtKB-KW"/>
</dbReference>
<dbReference type="Gene3D" id="3.30.420.10">
    <property type="entry name" value="Ribonuclease H-like superfamily/Ribonuclease H"/>
    <property type="match status" value="1"/>
</dbReference>
<organism evidence="20 21">
    <name type="scientific">Tremella mesenterica</name>
    <name type="common">Jelly fungus</name>
    <dbReference type="NCBI Taxonomy" id="5217"/>
    <lineage>
        <taxon>Eukaryota</taxon>
        <taxon>Fungi</taxon>
        <taxon>Dikarya</taxon>
        <taxon>Basidiomycota</taxon>
        <taxon>Agaricomycotina</taxon>
        <taxon>Tremellomycetes</taxon>
        <taxon>Tremellales</taxon>
        <taxon>Tremellaceae</taxon>
        <taxon>Tremella</taxon>
    </lineage>
</organism>
<dbReference type="AlphaFoldDB" id="A0A4V1M4X2"/>
<dbReference type="PANTHER" id="PTHR42648">
    <property type="entry name" value="TRANSPOSASE, PUTATIVE-RELATED"/>
    <property type="match status" value="1"/>
</dbReference>
<protein>
    <recommendedName>
        <fullName evidence="22">CCHC-type domain-containing protein</fullName>
    </recommendedName>
</protein>
<dbReference type="GO" id="GO:0006397">
    <property type="term" value="P:mRNA processing"/>
    <property type="evidence" value="ECO:0007669"/>
    <property type="project" value="UniProtKB-KW"/>
</dbReference>
<keyword evidence="12" id="KW-0808">Transferase</keyword>
<dbReference type="GO" id="GO:0016787">
    <property type="term" value="F:hydrolase activity"/>
    <property type="evidence" value="ECO:0007669"/>
    <property type="project" value="UniProtKB-KW"/>
</dbReference>
<dbReference type="STRING" id="5217.A0A4V1M4X2"/>
<dbReference type="SMART" id="SM00343">
    <property type="entry name" value="ZnF_C2HC"/>
    <property type="match status" value="1"/>
</dbReference>
<gene>
    <name evidence="20" type="ORF">M231_00856</name>
</gene>
<evidence type="ECO:0000313" key="20">
    <source>
        <dbReference type="EMBL" id="RXK41857.1"/>
    </source>
</evidence>
<keyword evidence="16" id="KW-0863">Zinc-finger</keyword>
<dbReference type="PANTHER" id="PTHR42648:SF11">
    <property type="entry name" value="TRANSPOSON TY4-P GAG-POL POLYPROTEIN"/>
    <property type="match status" value="1"/>
</dbReference>
<feature type="compositionally biased region" description="Pro residues" evidence="17">
    <location>
        <begin position="510"/>
        <end position="521"/>
    </location>
</feature>
<dbReference type="GO" id="GO:0032196">
    <property type="term" value="P:transposition"/>
    <property type="evidence" value="ECO:0007669"/>
    <property type="project" value="UniProtKB-KW"/>
</dbReference>
<dbReference type="GO" id="GO:0008270">
    <property type="term" value="F:zinc ion binding"/>
    <property type="evidence" value="ECO:0007669"/>
    <property type="project" value="UniProtKB-KW"/>
</dbReference>
<evidence type="ECO:0000256" key="13">
    <source>
        <dbReference type="ARBA" id="ARBA00023172"/>
    </source>
</evidence>
<evidence type="ECO:0000256" key="14">
    <source>
        <dbReference type="ARBA" id="ARBA00048173"/>
    </source>
</evidence>
<dbReference type="GO" id="GO:0004519">
    <property type="term" value="F:endonuclease activity"/>
    <property type="evidence" value="ECO:0007669"/>
    <property type="project" value="UniProtKB-KW"/>
</dbReference>
<evidence type="ECO:0000313" key="21">
    <source>
        <dbReference type="Proteomes" id="UP000289152"/>
    </source>
</evidence>
<evidence type="ECO:0000256" key="4">
    <source>
        <dbReference type="ARBA" id="ARBA00022722"/>
    </source>
</evidence>
<evidence type="ECO:0000256" key="7">
    <source>
        <dbReference type="ARBA" id="ARBA00022801"/>
    </source>
</evidence>
<dbReference type="GO" id="GO:0003723">
    <property type="term" value="F:RNA binding"/>
    <property type="evidence" value="ECO:0007669"/>
    <property type="project" value="UniProtKB-KW"/>
</dbReference>
<evidence type="ECO:0000256" key="8">
    <source>
        <dbReference type="ARBA" id="ARBA00022842"/>
    </source>
</evidence>
<keyword evidence="7" id="KW-0378">Hydrolase</keyword>
<evidence type="ECO:0000256" key="1">
    <source>
        <dbReference type="ARBA" id="ARBA00022578"/>
    </source>
</evidence>
<dbReference type="GO" id="GO:0015074">
    <property type="term" value="P:DNA integration"/>
    <property type="evidence" value="ECO:0007669"/>
    <property type="project" value="UniProtKB-KW"/>
</dbReference>
<sequence>MGLLMELQELSTAKQMWDWLENDMVISTPQHRSAIERKLRTHFLPSNSSFSDDTRVELFLDSPTRATDFDIALCIFQQQFGYLHTWDNVRKMYQGEIARREARGEGEVVEEVNAVMQKASLELGAKGKGKPRFKGKKGGGGGGKDSWGKGEKDGPKCWNCGESGHMKMDCPRKEDNNEGQMKGKGKGEKHAGEARLEEFEIGAIGKDNLSTSTSIPKFLGWKVDLHDMVLSRNGLIIKGKRRGSFLFVQMGIVHHNPSQPEGFEIPQVNEIEARTSLLEEEHKQLGHIGREKLLKLAGYGLLHYPREQLEQDTFRLDECDACQADRATRLPKGKESPRGKVDGETVHVDLASPFDPSIGGNHHYLAMIDDYSLLLRSDGGLEFASGSAGAWYHKTGLIHQVTPRYTPELNGVVERFNRTLKEMTGAMLADPNLKNALMFGELVFVQIPGEIRGKSRLDIDKGELGRVVGMDPAKSGWYIRMEKDGKMLFSRDVKSASGHPSTPEKTITPLTPPTVPVPNLPARPITTLPATLPSSRMIPPVRPAQVVVEPLEEEETESVSVRENGGVTEQRNDDGVDGQREARMDVEVTQETPIPSTNPLPAPIPPDPAAPAPPPPPPVLPTRRSARIAGEVRYQANFVEKWYSNTTRASAMASEMGMEEANSSPSDGPQTAREALTSRDKDKWKKVS</sequence>
<feature type="domain" description="Integrase catalytic" evidence="19">
    <location>
        <begin position="375"/>
        <end position="480"/>
    </location>
</feature>
<keyword evidence="6" id="KW-0255">Endonuclease</keyword>
<feature type="compositionally biased region" description="Pro residues" evidence="17">
    <location>
        <begin position="596"/>
        <end position="620"/>
    </location>
</feature>
<dbReference type="Proteomes" id="UP000289152">
    <property type="component" value="Unassembled WGS sequence"/>
</dbReference>
<dbReference type="GO" id="GO:0006310">
    <property type="term" value="P:DNA recombination"/>
    <property type="evidence" value="ECO:0007669"/>
    <property type="project" value="UniProtKB-KW"/>
</dbReference>
<evidence type="ECO:0000256" key="5">
    <source>
        <dbReference type="ARBA" id="ARBA00022723"/>
    </source>
</evidence>
<keyword evidence="5" id="KW-0479">Metal-binding</keyword>
<dbReference type="InterPro" id="IPR036875">
    <property type="entry name" value="Znf_CCHC_sf"/>
</dbReference>
<feature type="compositionally biased region" description="Basic and acidic residues" evidence="17">
    <location>
        <begin position="570"/>
        <end position="586"/>
    </location>
</feature>
<dbReference type="InterPro" id="IPR039537">
    <property type="entry name" value="Retrotran_Ty1/copia-like"/>
</dbReference>
<feature type="domain" description="CCHC-type" evidence="18">
    <location>
        <begin position="156"/>
        <end position="172"/>
    </location>
</feature>
<feature type="region of interest" description="Disordered" evidence="17">
    <location>
        <begin position="123"/>
        <end position="156"/>
    </location>
</feature>
<comment type="catalytic activity">
    <reaction evidence="15">
        <text>DNA(n) + a 2'-deoxyribonucleoside 5'-triphosphate = DNA(n+1) + diphosphate</text>
        <dbReference type="Rhea" id="RHEA:22508"/>
        <dbReference type="Rhea" id="RHEA-COMP:17339"/>
        <dbReference type="Rhea" id="RHEA-COMP:17340"/>
        <dbReference type="ChEBI" id="CHEBI:33019"/>
        <dbReference type="ChEBI" id="CHEBI:61560"/>
        <dbReference type="ChEBI" id="CHEBI:173112"/>
        <dbReference type="EC" id="2.7.7.7"/>
    </reaction>
</comment>
<dbReference type="GO" id="GO:0003964">
    <property type="term" value="F:RNA-directed DNA polymerase activity"/>
    <property type="evidence" value="ECO:0007669"/>
    <property type="project" value="UniProtKB-KW"/>
</dbReference>
<dbReference type="VEuPathDB" id="FungiDB:TREMEDRAFT_27029"/>
<dbReference type="GO" id="GO:0005634">
    <property type="term" value="C:nucleus"/>
    <property type="evidence" value="ECO:0007669"/>
    <property type="project" value="UniProtKB-ARBA"/>
</dbReference>
<dbReference type="InterPro" id="IPR001584">
    <property type="entry name" value="Integrase_cat-core"/>
</dbReference>
<keyword evidence="2" id="KW-0507">mRNA processing</keyword>
<evidence type="ECO:0000256" key="3">
    <source>
        <dbReference type="ARBA" id="ARBA00022695"/>
    </source>
</evidence>
<evidence type="ECO:0000259" key="18">
    <source>
        <dbReference type="PROSITE" id="PS50158"/>
    </source>
</evidence>
<dbReference type="VEuPathDB" id="FungiDB:TREMEDRAFT_58606"/>
<evidence type="ECO:0000256" key="16">
    <source>
        <dbReference type="PROSITE-ProRule" id="PRU00047"/>
    </source>
</evidence>
<dbReference type="InParanoid" id="A0A4V1M4X2"/>
<keyword evidence="8" id="KW-0460">Magnesium</keyword>
<evidence type="ECO:0000256" key="15">
    <source>
        <dbReference type="ARBA" id="ARBA00049244"/>
    </source>
</evidence>
<dbReference type="Gene3D" id="4.10.60.10">
    <property type="entry name" value="Zinc finger, CCHC-type"/>
    <property type="match status" value="1"/>
</dbReference>
<keyword evidence="21" id="KW-1185">Reference proteome</keyword>
<feature type="region of interest" description="Disordered" evidence="17">
    <location>
        <begin position="652"/>
        <end position="688"/>
    </location>
</feature>
<feature type="compositionally biased region" description="Basic and acidic residues" evidence="17">
    <location>
        <begin position="676"/>
        <end position="688"/>
    </location>
</feature>
<evidence type="ECO:0000256" key="11">
    <source>
        <dbReference type="ARBA" id="ARBA00022918"/>
    </source>
</evidence>
<keyword evidence="16" id="KW-0862">Zinc</keyword>
<dbReference type="PROSITE" id="PS50994">
    <property type="entry name" value="INTEGRASE"/>
    <property type="match status" value="1"/>
</dbReference>
<keyword evidence="12" id="KW-0239">DNA-directed DNA polymerase</keyword>
<keyword evidence="4" id="KW-0540">Nuclease</keyword>
<evidence type="ECO:0000256" key="6">
    <source>
        <dbReference type="ARBA" id="ARBA00022759"/>
    </source>
</evidence>
<feature type="region of interest" description="Disordered" evidence="17">
    <location>
        <begin position="171"/>
        <end position="192"/>
    </location>
</feature>
<feature type="region of interest" description="Disordered" evidence="17">
    <location>
        <begin position="493"/>
        <end position="522"/>
    </location>
</feature>
<evidence type="ECO:0000256" key="2">
    <source>
        <dbReference type="ARBA" id="ARBA00022664"/>
    </source>
</evidence>
<proteinExistence type="predicted"/>
<feature type="compositionally biased region" description="Basic residues" evidence="17">
    <location>
        <begin position="127"/>
        <end position="137"/>
    </location>
</feature>
<feature type="region of interest" description="Disordered" evidence="17">
    <location>
        <begin position="550"/>
        <end position="626"/>
    </location>
</feature>
<evidence type="ECO:0000256" key="9">
    <source>
        <dbReference type="ARBA" id="ARBA00022884"/>
    </source>
</evidence>
<comment type="catalytic activity">
    <reaction evidence="14">
        <text>DNA(n) + a 2'-deoxyribonucleoside 5'-triphosphate = DNA(n+1) + diphosphate</text>
        <dbReference type="Rhea" id="RHEA:22508"/>
        <dbReference type="Rhea" id="RHEA-COMP:17339"/>
        <dbReference type="Rhea" id="RHEA-COMP:17340"/>
        <dbReference type="ChEBI" id="CHEBI:33019"/>
        <dbReference type="ChEBI" id="CHEBI:61560"/>
        <dbReference type="ChEBI" id="CHEBI:173112"/>
        <dbReference type="EC" id="2.7.7.49"/>
    </reaction>
</comment>
<keyword evidence="9" id="KW-0694">RNA-binding</keyword>